<sequence length="536" mass="59563">MKTDGYRSNDHDVDDGGMRRAVAPDVVREPRRRAADVVGNLVEDGRDGSSTTMTLMGEKGYSPDTDSVALEGTHLLGGGDIQSLYSFHDRRRAEGSSCLNDSESEISIVLRTDEYGYETSWVMYDSSMDVVARGPPAGTNYDDSRTYSGSWCVSSPGSYRIVVSDSYGDGICAGGVSDLYGCGFFKVYLDGRAAGLIVNDATTWRKKTFEVDAVAPWESDRSKLAGGWCDEVAGAMAVPSGTCILPNGRRGHRVRVTTKVDQYGEETSWAIERDGVVMMRMGAIVPSNSVRAVEDCLPAGNYDFTIWDFDGICCKHGDGRYELVVDGEELLNGGTFMTAETHSFKLGHDWISGMSDRDCEWWWSHHIRRQDWHTRCYAEYCNKDYRHLRWSSTLAADALDYAVRLLDTCDETGMRHDHTDAGENLAKNKGSEEFGEMYPADLIVGRFVDNEEFWGWNDNAHLTQAIWYASRYLGCADSERDMGDGKTCRMQVCRYAKAGNCMMGAYSSDVGNNWRTPMMADDSPCGPMCPRDGCHL</sequence>
<dbReference type="Proteomes" id="UP001530315">
    <property type="component" value="Unassembled WGS sequence"/>
</dbReference>
<protein>
    <recommendedName>
        <fullName evidence="1">SCP domain-containing protein</fullName>
    </recommendedName>
</protein>
<comment type="caution">
    <text evidence="2">The sequence shown here is derived from an EMBL/GenBank/DDBJ whole genome shotgun (WGS) entry which is preliminary data.</text>
</comment>
<name>A0ABD3NWM3_9STRA</name>
<evidence type="ECO:0000313" key="2">
    <source>
        <dbReference type="EMBL" id="KAL3780017.1"/>
    </source>
</evidence>
<dbReference type="EMBL" id="JALLAZ020001135">
    <property type="protein sequence ID" value="KAL3780017.1"/>
    <property type="molecule type" value="Genomic_DNA"/>
</dbReference>
<accession>A0ABD3NWM3</accession>
<feature type="domain" description="SCP" evidence="1">
    <location>
        <begin position="367"/>
        <end position="503"/>
    </location>
</feature>
<dbReference type="InterPro" id="IPR014044">
    <property type="entry name" value="CAP_dom"/>
</dbReference>
<dbReference type="Pfam" id="PF00188">
    <property type="entry name" value="CAP"/>
    <property type="match status" value="1"/>
</dbReference>
<dbReference type="Gene3D" id="3.40.33.10">
    <property type="entry name" value="CAP"/>
    <property type="match status" value="1"/>
</dbReference>
<organism evidence="2 3">
    <name type="scientific">Stephanodiscus triporus</name>
    <dbReference type="NCBI Taxonomy" id="2934178"/>
    <lineage>
        <taxon>Eukaryota</taxon>
        <taxon>Sar</taxon>
        <taxon>Stramenopiles</taxon>
        <taxon>Ochrophyta</taxon>
        <taxon>Bacillariophyta</taxon>
        <taxon>Coscinodiscophyceae</taxon>
        <taxon>Thalassiosirophycidae</taxon>
        <taxon>Stephanodiscales</taxon>
        <taxon>Stephanodiscaceae</taxon>
        <taxon>Stephanodiscus</taxon>
    </lineage>
</organism>
<dbReference type="SMART" id="SM00198">
    <property type="entry name" value="SCP"/>
    <property type="match status" value="1"/>
</dbReference>
<dbReference type="PANTHER" id="PTHR10334">
    <property type="entry name" value="CYSTEINE-RICH SECRETORY PROTEIN-RELATED"/>
    <property type="match status" value="1"/>
</dbReference>
<gene>
    <name evidence="2" type="ORF">ACHAW5_003014</name>
</gene>
<reference evidence="2 3" key="1">
    <citation type="submission" date="2024-10" db="EMBL/GenBank/DDBJ databases">
        <title>Updated reference genomes for cyclostephanoid diatoms.</title>
        <authorList>
            <person name="Roberts W.R."/>
            <person name="Alverson A.J."/>
        </authorList>
    </citation>
    <scope>NUCLEOTIDE SEQUENCE [LARGE SCALE GENOMIC DNA]</scope>
    <source>
        <strain evidence="2 3">AJA276-08</strain>
    </source>
</reference>
<dbReference type="AlphaFoldDB" id="A0ABD3NWM3"/>
<evidence type="ECO:0000313" key="3">
    <source>
        <dbReference type="Proteomes" id="UP001530315"/>
    </source>
</evidence>
<proteinExistence type="predicted"/>
<dbReference type="SUPFAM" id="SSF55797">
    <property type="entry name" value="PR-1-like"/>
    <property type="match status" value="1"/>
</dbReference>
<dbReference type="InterPro" id="IPR001283">
    <property type="entry name" value="CRISP-related"/>
</dbReference>
<dbReference type="InterPro" id="IPR035940">
    <property type="entry name" value="CAP_sf"/>
</dbReference>
<keyword evidence="3" id="KW-1185">Reference proteome</keyword>
<evidence type="ECO:0000259" key="1">
    <source>
        <dbReference type="SMART" id="SM00198"/>
    </source>
</evidence>